<comment type="caution">
    <text evidence="2">The sequence shown here is derived from an EMBL/GenBank/DDBJ whole genome shotgun (WGS) entry which is preliminary data.</text>
</comment>
<dbReference type="GO" id="GO:0016491">
    <property type="term" value="F:oxidoreductase activity"/>
    <property type="evidence" value="ECO:0007669"/>
    <property type="project" value="InterPro"/>
</dbReference>
<dbReference type="InterPro" id="IPR052585">
    <property type="entry name" value="Lipid_raft_assoc_Zn_ADH"/>
</dbReference>
<dbReference type="InterPro" id="IPR036291">
    <property type="entry name" value="NAD(P)-bd_dom_sf"/>
</dbReference>
<evidence type="ECO:0000313" key="3">
    <source>
        <dbReference type="Proteomes" id="UP001217417"/>
    </source>
</evidence>
<reference evidence="2" key="1">
    <citation type="submission" date="2023-03" db="EMBL/GenBank/DDBJ databases">
        <title>Near-Complete genome sequence of Lipomyces tetrasporous NRRL Y-64009, an oleaginous yeast capable of growing on lignocellulosic hydrolysates.</title>
        <authorList>
            <consortium name="Lawrence Berkeley National Laboratory"/>
            <person name="Jagtap S.S."/>
            <person name="Liu J.-J."/>
            <person name="Walukiewicz H.E."/>
            <person name="Pangilinan J."/>
            <person name="Lipzen A."/>
            <person name="Ahrendt S."/>
            <person name="Koriabine M."/>
            <person name="Cobaugh K."/>
            <person name="Salamov A."/>
            <person name="Yoshinaga Y."/>
            <person name="Ng V."/>
            <person name="Daum C."/>
            <person name="Grigoriev I.V."/>
            <person name="Slininger P.J."/>
            <person name="Dien B.S."/>
            <person name="Jin Y.-S."/>
            <person name="Rao C.V."/>
        </authorList>
    </citation>
    <scope>NUCLEOTIDE SEQUENCE</scope>
    <source>
        <strain evidence="2">NRRL Y-64009</strain>
    </source>
</reference>
<dbReference type="PANTHER" id="PTHR43482">
    <property type="entry name" value="PROTEIN AST1-RELATED"/>
    <property type="match status" value="1"/>
</dbReference>
<dbReference type="InterPro" id="IPR020843">
    <property type="entry name" value="ER"/>
</dbReference>
<accession>A0AAD7QYN5</accession>
<name>A0AAD7QYN5_9ASCO</name>
<dbReference type="Gene3D" id="3.90.180.10">
    <property type="entry name" value="Medium-chain alcohol dehydrogenases, catalytic domain"/>
    <property type="match status" value="1"/>
</dbReference>
<keyword evidence="3" id="KW-1185">Reference proteome</keyword>
<dbReference type="AlphaFoldDB" id="A0AAD7QYN5"/>
<dbReference type="CDD" id="cd05289">
    <property type="entry name" value="MDR_like_2"/>
    <property type="match status" value="1"/>
</dbReference>
<dbReference type="InterPro" id="IPR011032">
    <property type="entry name" value="GroES-like_sf"/>
</dbReference>
<dbReference type="SMART" id="SM00829">
    <property type="entry name" value="PKS_ER"/>
    <property type="match status" value="1"/>
</dbReference>
<evidence type="ECO:0000259" key="1">
    <source>
        <dbReference type="SMART" id="SM00829"/>
    </source>
</evidence>
<organism evidence="2 3">
    <name type="scientific">Lipomyces tetrasporus</name>
    <dbReference type="NCBI Taxonomy" id="54092"/>
    <lineage>
        <taxon>Eukaryota</taxon>
        <taxon>Fungi</taxon>
        <taxon>Dikarya</taxon>
        <taxon>Ascomycota</taxon>
        <taxon>Saccharomycotina</taxon>
        <taxon>Lipomycetes</taxon>
        <taxon>Lipomycetales</taxon>
        <taxon>Lipomycetaceae</taxon>
        <taxon>Lipomyces</taxon>
    </lineage>
</organism>
<dbReference type="Pfam" id="PF08240">
    <property type="entry name" value="ADH_N"/>
    <property type="match status" value="1"/>
</dbReference>
<dbReference type="Gene3D" id="3.40.50.720">
    <property type="entry name" value="NAD(P)-binding Rossmann-like Domain"/>
    <property type="match status" value="1"/>
</dbReference>
<sequence>MQRTGLTMRAVRIHQNDAARFQSDNPAPPSALVLDSNIPVPQIARNHEVLVRVHAATVTRDELTWPETYKSECPIPGHDFSGTVVEVYSLDDTPDTDVTRRFNPEDEVYGMTETAGPGSTWAEYALVRSHEIALKPKRLDWAQSATVPMSALTAWQALFVKAGIPSPDLKQSSSKVAQEGQPNGRKILITGASGAVGTFLVQLAALAGLHVVGCSTSNARNGEFLRSLGAIEVFEYNELEGMRGDYDIIIDTVGGTILEQCWSLVKDDGVLITIDSSSYDFVETHRQCSFTTGKDRVTAIFFIVEPSRPQLEQLAMALDLNLLQVFVAQTLPFEEAGKAYELANERAARRGKIVLTVV</sequence>
<dbReference type="Pfam" id="PF13602">
    <property type="entry name" value="ADH_zinc_N_2"/>
    <property type="match status" value="1"/>
</dbReference>
<dbReference type="EMBL" id="JARPMG010000001">
    <property type="protein sequence ID" value="KAJ8103623.1"/>
    <property type="molecule type" value="Genomic_DNA"/>
</dbReference>
<dbReference type="GeneID" id="80881395"/>
<feature type="domain" description="Enoyl reductase (ER)" evidence="1">
    <location>
        <begin position="27"/>
        <end position="355"/>
    </location>
</feature>
<gene>
    <name evidence="2" type="ORF">POJ06DRAFT_242484</name>
</gene>
<dbReference type="RefSeq" id="XP_056047073.1">
    <property type="nucleotide sequence ID" value="XM_056186229.1"/>
</dbReference>
<evidence type="ECO:0000313" key="2">
    <source>
        <dbReference type="EMBL" id="KAJ8103623.1"/>
    </source>
</evidence>
<proteinExistence type="predicted"/>
<dbReference type="Proteomes" id="UP001217417">
    <property type="component" value="Unassembled WGS sequence"/>
</dbReference>
<dbReference type="InterPro" id="IPR013154">
    <property type="entry name" value="ADH-like_N"/>
</dbReference>
<dbReference type="PANTHER" id="PTHR43482:SF4">
    <property type="entry name" value="ALCOHOL DEHYDROGENASE, PUTATIVE (AFU_ORTHOLOGUE AFUA_7G06260)-RELATED"/>
    <property type="match status" value="1"/>
</dbReference>
<dbReference type="SUPFAM" id="SSF50129">
    <property type="entry name" value="GroES-like"/>
    <property type="match status" value="1"/>
</dbReference>
<protein>
    <recommendedName>
        <fullName evidence="1">Enoyl reductase (ER) domain-containing protein</fullName>
    </recommendedName>
</protein>
<dbReference type="SUPFAM" id="SSF51735">
    <property type="entry name" value="NAD(P)-binding Rossmann-fold domains"/>
    <property type="match status" value="1"/>
</dbReference>